<dbReference type="RefSeq" id="WP_069403273.1">
    <property type="nucleotide sequence ID" value="NZ_MIGZ01000002.1"/>
</dbReference>
<dbReference type="EMBL" id="MIGZ01000002">
    <property type="protein sequence ID" value="ODQ96526.1"/>
    <property type="molecule type" value="Genomic_DNA"/>
</dbReference>
<reference evidence="4" key="1">
    <citation type="submission" date="2016-09" db="EMBL/GenBank/DDBJ databases">
        <authorList>
            <person name="Greninger A.L."/>
            <person name="Jerome K.R."/>
            <person name="Mcnair B."/>
            <person name="Wallis C."/>
            <person name="Fang F."/>
        </authorList>
    </citation>
    <scope>NUCLEOTIDE SEQUENCE [LARGE SCALE GENOMIC DNA]</scope>
    <source>
        <strain evidence="4">M7</strain>
    </source>
</reference>
<dbReference type="GO" id="GO:0016491">
    <property type="term" value="F:oxidoreductase activity"/>
    <property type="evidence" value="ECO:0007669"/>
    <property type="project" value="UniProtKB-KW"/>
</dbReference>
<dbReference type="Pfam" id="PF00248">
    <property type="entry name" value="Aldo_ket_red"/>
    <property type="match status" value="1"/>
</dbReference>
<sequence>MQYALVGQTGLRVSRIALGTALFGLTPDEDTCDIVVRTAVELGINLFDCANTYGNRASFDRDGLPAAAQRRHAEELLGRAVKGLRDDVVICTKVSEPVGDGVNDAGLSRYHIMREAEQSLRRLGTDHIDIYHLHHPCQETALDETLRAMDDLVHQGKVRYVALSTYPGWQMTKAVMTADRDHLARPVLNQVWYNLLQREVEADVVPAALDLDLSLTCFSPLAGGALAGTEVMDRRYSGLKRWGLPFDYTPDQRNAATKLQLLAAEWGHAPAHLAIRWLLSRPAVASAIVGPETAEELERSVAAIAVELDAGQLTVMDGIGQVS</sequence>
<evidence type="ECO:0000313" key="4">
    <source>
        <dbReference type="Proteomes" id="UP000094243"/>
    </source>
</evidence>
<keyword evidence="4" id="KW-1185">Reference proteome</keyword>
<dbReference type="Gene3D" id="3.20.20.100">
    <property type="entry name" value="NADP-dependent oxidoreductase domain"/>
    <property type="match status" value="1"/>
</dbReference>
<dbReference type="AlphaFoldDB" id="A0A1E3S2X9"/>
<evidence type="ECO:0000259" key="2">
    <source>
        <dbReference type="Pfam" id="PF00248"/>
    </source>
</evidence>
<name>A0A1E3S2X9_9MYCO</name>
<keyword evidence="1" id="KW-0560">Oxidoreductase</keyword>
<dbReference type="GO" id="GO:0005829">
    <property type="term" value="C:cytosol"/>
    <property type="evidence" value="ECO:0007669"/>
    <property type="project" value="TreeGrafter"/>
</dbReference>
<dbReference type="InterPro" id="IPR036812">
    <property type="entry name" value="NAD(P)_OxRdtase_dom_sf"/>
</dbReference>
<organism evidence="3 4">
    <name type="scientific">Mycolicibacterium holsaticum</name>
    <dbReference type="NCBI Taxonomy" id="152142"/>
    <lineage>
        <taxon>Bacteria</taxon>
        <taxon>Bacillati</taxon>
        <taxon>Actinomycetota</taxon>
        <taxon>Actinomycetes</taxon>
        <taxon>Mycobacteriales</taxon>
        <taxon>Mycobacteriaceae</taxon>
        <taxon>Mycolicibacterium</taxon>
    </lineage>
</organism>
<dbReference type="InterPro" id="IPR023210">
    <property type="entry name" value="NADP_OxRdtase_dom"/>
</dbReference>
<gene>
    <name evidence="3" type="ORF">BHQ17_00530</name>
</gene>
<proteinExistence type="predicted"/>
<accession>A0A1E3S2X9</accession>
<dbReference type="PANTHER" id="PTHR43364">
    <property type="entry name" value="NADH-SPECIFIC METHYLGLYOXAL REDUCTASE-RELATED"/>
    <property type="match status" value="1"/>
</dbReference>
<dbReference type="PANTHER" id="PTHR43364:SF4">
    <property type="entry name" value="NAD(P)-LINKED OXIDOREDUCTASE SUPERFAMILY PROTEIN"/>
    <property type="match status" value="1"/>
</dbReference>
<protein>
    <submittedName>
        <fullName evidence="3">Oxidoreductase</fullName>
    </submittedName>
</protein>
<feature type="domain" description="NADP-dependent oxidoreductase" evidence="2">
    <location>
        <begin position="15"/>
        <end position="319"/>
    </location>
</feature>
<evidence type="ECO:0000313" key="3">
    <source>
        <dbReference type="EMBL" id="ODQ96526.1"/>
    </source>
</evidence>
<evidence type="ECO:0000256" key="1">
    <source>
        <dbReference type="ARBA" id="ARBA00023002"/>
    </source>
</evidence>
<comment type="caution">
    <text evidence="3">The sequence shown here is derived from an EMBL/GenBank/DDBJ whole genome shotgun (WGS) entry which is preliminary data.</text>
</comment>
<dbReference type="Proteomes" id="UP000094243">
    <property type="component" value="Unassembled WGS sequence"/>
</dbReference>
<dbReference type="InterPro" id="IPR050523">
    <property type="entry name" value="AKR_Detox_Biosynth"/>
</dbReference>
<dbReference type="OrthoDB" id="9768793at2"/>
<dbReference type="SUPFAM" id="SSF51430">
    <property type="entry name" value="NAD(P)-linked oxidoreductase"/>
    <property type="match status" value="1"/>
</dbReference>